<evidence type="ECO:0000256" key="8">
    <source>
        <dbReference type="ARBA" id="ARBA00022898"/>
    </source>
</evidence>
<comment type="caution">
    <text evidence="14">The sequence shown here is derived from an EMBL/GenBank/DDBJ whole genome shotgun (WGS) entry which is preliminary data.</text>
</comment>
<keyword evidence="7 12" id="KW-0412">Isoleucine biosynthesis</keyword>
<dbReference type="SUPFAM" id="SSF53686">
    <property type="entry name" value="Tryptophan synthase beta subunit-like PLP-dependent enzymes"/>
    <property type="match status" value="1"/>
</dbReference>
<gene>
    <name evidence="12 14" type="primary">ilvA</name>
    <name evidence="14" type="ORF">ACFODZ_01510</name>
</gene>
<dbReference type="NCBIfam" id="NF006390">
    <property type="entry name" value="PRK08639.1"/>
    <property type="match status" value="1"/>
</dbReference>
<comment type="similarity">
    <text evidence="4 12">Belongs to the serine/threonine dehydratase family.</text>
</comment>
<dbReference type="InterPro" id="IPR000634">
    <property type="entry name" value="Ser/Thr_deHydtase_PyrdxlP-BS"/>
</dbReference>
<dbReference type="EC" id="4.3.1.19" evidence="12"/>
<dbReference type="Proteomes" id="UP001595533">
    <property type="component" value="Unassembled WGS sequence"/>
</dbReference>
<sequence>MTSVARNFSQSVPTVDVAAASRRLDGVVNQTPLMANQTYSELLGAEVFLKREDLQMVRSYKIRGAYNKIAALREAQPDLSHVVCASAGNHAQGVAQTCRLLGVQAAVYMPVTTPQQKIEQVRMFGGDQVELELVGDTFDEAQDQAMAFSEANHHPFIHPFDDPDIIAGQATIGCEILQQTDQAIDYLFVPIGGGGLASGLITIFKQQSPQTRIIGVEPAGAASMTAALQTGEITRLTHIDRFVDGAAVQQVGQHTFSVCREGLDDVLSVPDGLICQTLLNLYNKDAIVVEPAGALSLAGLYSFREQIRGKRVVCLLSGSNNDITRIEEIRERALLYGGLKHYFLVRFPQRAGALKEFVADILGPTDDITYFQYQKKHSREHGPAVVGIELRSQADFEPLMARMKTGGFFNDYLNNQPELFSMLL</sequence>
<dbReference type="InterPro" id="IPR038110">
    <property type="entry name" value="TD_ACT-like_sf"/>
</dbReference>
<dbReference type="Pfam" id="PF00291">
    <property type="entry name" value="PALP"/>
    <property type="match status" value="1"/>
</dbReference>
<keyword evidence="15" id="KW-1185">Reference proteome</keyword>
<keyword evidence="10 12" id="KW-0100">Branched-chain amino acid biosynthesis</keyword>
<accession>A0ABV7J732</accession>
<evidence type="ECO:0000256" key="2">
    <source>
        <dbReference type="ARBA" id="ARBA00001933"/>
    </source>
</evidence>
<evidence type="ECO:0000256" key="11">
    <source>
        <dbReference type="ARBA" id="ARBA00025527"/>
    </source>
</evidence>
<dbReference type="InterPro" id="IPR050147">
    <property type="entry name" value="Ser/Thr_Dehydratase"/>
</dbReference>
<dbReference type="Gene3D" id="3.40.1020.10">
    <property type="entry name" value="Biosynthetic Threonine Deaminase, Domain 3"/>
    <property type="match status" value="1"/>
</dbReference>
<dbReference type="Gene3D" id="3.40.50.1100">
    <property type="match status" value="2"/>
</dbReference>
<dbReference type="EMBL" id="JBHRTS010000001">
    <property type="protein sequence ID" value="MFC3192907.1"/>
    <property type="molecule type" value="Genomic_DNA"/>
</dbReference>
<protein>
    <recommendedName>
        <fullName evidence="12">L-threonine dehydratase</fullName>
        <ecNumber evidence="12">4.3.1.19</ecNumber>
    </recommendedName>
    <alternativeName>
        <fullName evidence="12">Threonine deaminase</fullName>
    </alternativeName>
</protein>
<evidence type="ECO:0000256" key="5">
    <source>
        <dbReference type="ARBA" id="ARBA00011881"/>
    </source>
</evidence>
<evidence type="ECO:0000256" key="7">
    <source>
        <dbReference type="ARBA" id="ARBA00022624"/>
    </source>
</evidence>
<feature type="domain" description="ACT-like" evidence="13">
    <location>
        <begin position="341"/>
        <end position="415"/>
    </location>
</feature>
<dbReference type="CDD" id="cd01562">
    <property type="entry name" value="Thr-dehyd"/>
    <property type="match status" value="1"/>
</dbReference>
<dbReference type="InterPro" id="IPR001721">
    <property type="entry name" value="TD_ACT-like"/>
</dbReference>
<evidence type="ECO:0000313" key="15">
    <source>
        <dbReference type="Proteomes" id="UP001595533"/>
    </source>
</evidence>
<comment type="cofactor">
    <cofactor evidence="2 12">
        <name>pyridoxal 5'-phosphate</name>
        <dbReference type="ChEBI" id="CHEBI:597326"/>
    </cofactor>
</comment>
<dbReference type="NCBIfam" id="TIGR02079">
    <property type="entry name" value="THD1"/>
    <property type="match status" value="1"/>
</dbReference>
<evidence type="ECO:0000256" key="1">
    <source>
        <dbReference type="ARBA" id="ARBA00001274"/>
    </source>
</evidence>
<dbReference type="Pfam" id="PF00585">
    <property type="entry name" value="Thr_dehydrat_C"/>
    <property type="match status" value="1"/>
</dbReference>
<dbReference type="InterPro" id="IPR001926">
    <property type="entry name" value="TrpB-like_PALP"/>
</dbReference>
<dbReference type="RefSeq" id="WP_077409858.1">
    <property type="nucleotide sequence ID" value="NZ_JBHRTS010000001.1"/>
</dbReference>
<comment type="subunit">
    <text evidence="5 12">Homotetramer.</text>
</comment>
<proteinExistence type="inferred from homology"/>
<dbReference type="InterPro" id="IPR036052">
    <property type="entry name" value="TrpB-like_PALP_sf"/>
</dbReference>
<keyword evidence="6 12" id="KW-0028">Amino-acid biosynthesis</keyword>
<dbReference type="PROSITE" id="PS51672">
    <property type="entry name" value="ACT_LIKE"/>
    <property type="match status" value="1"/>
</dbReference>
<dbReference type="PROSITE" id="PS00165">
    <property type="entry name" value="DEHYDRATASE_SER_THR"/>
    <property type="match status" value="1"/>
</dbReference>
<keyword evidence="8 12" id="KW-0663">Pyridoxal phosphate</keyword>
<evidence type="ECO:0000256" key="9">
    <source>
        <dbReference type="ARBA" id="ARBA00023239"/>
    </source>
</evidence>
<evidence type="ECO:0000259" key="13">
    <source>
        <dbReference type="PROSITE" id="PS51672"/>
    </source>
</evidence>
<dbReference type="GO" id="GO:0004794">
    <property type="term" value="F:threonine deaminase activity"/>
    <property type="evidence" value="ECO:0007669"/>
    <property type="project" value="UniProtKB-EC"/>
</dbReference>
<dbReference type="PANTHER" id="PTHR48078:SF11">
    <property type="entry name" value="THREONINE DEHYDRATASE, MITOCHONDRIAL"/>
    <property type="match status" value="1"/>
</dbReference>
<reference evidence="15" key="1">
    <citation type="journal article" date="2019" name="Int. J. Syst. Evol. Microbiol.">
        <title>The Global Catalogue of Microorganisms (GCM) 10K type strain sequencing project: providing services to taxonomists for standard genome sequencing and annotation.</title>
        <authorList>
            <consortium name="The Broad Institute Genomics Platform"/>
            <consortium name="The Broad Institute Genome Sequencing Center for Infectious Disease"/>
            <person name="Wu L."/>
            <person name="Ma J."/>
        </authorList>
    </citation>
    <scope>NUCLEOTIDE SEQUENCE [LARGE SCALE GENOMIC DNA]</scope>
    <source>
        <strain evidence="15">KCTC 42953</strain>
    </source>
</reference>
<name>A0ABV7J732_9GAMM</name>
<comment type="pathway">
    <text evidence="3 12">Amino-acid biosynthesis; L-isoleucine biosynthesis; 2-oxobutanoate from L-threonine: step 1/1.</text>
</comment>
<organism evidence="14 15">
    <name type="scientific">Marinicella sediminis</name>
    <dbReference type="NCBI Taxonomy" id="1792834"/>
    <lineage>
        <taxon>Bacteria</taxon>
        <taxon>Pseudomonadati</taxon>
        <taxon>Pseudomonadota</taxon>
        <taxon>Gammaproteobacteria</taxon>
        <taxon>Lysobacterales</taxon>
        <taxon>Marinicellaceae</taxon>
        <taxon>Marinicella</taxon>
    </lineage>
</organism>
<evidence type="ECO:0000313" key="14">
    <source>
        <dbReference type="EMBL" id="MFC3192907.1"/>
    </source>
</evidence>
<evidence type="ECO:0000256" key="4">
    <source>
        <dbReference type="ARBA" id="ARBA00010869"/>
    </source>
</evidence>
<dbReference type="InterPro" id="IPR011820">
    <property type="entry name" value="IlvA"/>
</dbReference>
<evidence type="ECO:0000256" key="10">
    <source>
        <dbReference type="ARBA" id="ARBA00023304"/>
    </source>
</evidence>
<comment type="function">
    <text evidence="11 12">Catalyzes the anaerobic formation of alpha-ketobutyrate and ammonia from threonine in a two-step reaction. The first step involved a dehydration of threonine and a production of enamine intermediates (aminocrotonate), which tautomerizes to its imine form (iminobutyrate). Both intermediates are unstable and short-lived. The second step is the nonenzymatic hydrolysis of the enamine/imine intermediates to form 2-ketobutyrate and free ammonia. In the low water environment of the cell, the second step is accelerated by RidA.</text>
</comment>
<evidence type="ECO:0000256" key="12">
    <source>
        <dbReference type="RuleBase" id="RU362012"/>
    </source>
</evidence>
<evidence type="ECO:0000256" key="6">
    <source>
        <dbReference type="ARBA" id="ARBA00022605"/>
    </source>
</evidence>
<keyword evidence="9 12" id="KW-0456">Lyase</keyword>
<dbReference type="PANTHER" id="PTHR48078">
    <property type="entry name" value="THREONINE DEHYDRATASE, MITOCHONDRIAL-RELATED"/>
    <property type="match status" value="1"/>
</dbReference>
<evidence type="ECO:0000256" key="3">
    <source>
        <dbReference type="ARBA" id="ARBA00004810"/>
    </source>
</evidence>
<comment type="catalytic activity">
    <reaction evidence="1 12">
        <text>L-threonine = 2-oxobutanoate + NH4(+)</text>
        <dbReference type="Rhea" id="RHEA:22108"/>
        <dbReference type="ChEBI" id="CHEBI:16763"/>
        <dbReference type="ChEBI" id="CHEBI:28938"/>
        <dbReference type="ChEBI" id="CHEBI:57926"/>
        <dbReference type="EC" id="4.3.1.19"/>
    </reaction>
</comment>